<dbReference type="EMBL" id="BTFZ01000002">
    <property type="protein sequence ID" value="GMM34297.1"/>
    <property type="molecule type" value="Genomic_DNA"/>
</dbReference>
<protein>
    <submittedName>
        <fullName evidence="2">Uncharacterized protein</fullName>
    </submittedName>
</protein>
<feature type="region of interest" description="Disordered" evidence="1">
    <location>
        <begin position="782"/>
        <end position="802"/>
    </location>
</feature>
<proteinExistence type="predicted"/>
<evidence type="ECO:0000256" key="1">
    <source>
        <dbReference type="SAM" id="MobiDB-lite"/>
    </source>
</evidence>
<feature type="region of interest" description="Disordered" evidence="1">
    <location>
        <begin position="94"/>
        <end position="124"/>
    </location>
</feature>
<sequence>MLASLFNKGVSSPIESPSLYSASPLSLVNTESDNISKEKVNNFPLYGSNDISHFNFDKNDFRILVLEDTGHLYSTDRYYVLYDSDLEKAKLKAKKAQHDRELSGRTRPDNNSRKLNDSQRNKKPVEAIEDLARQHFYDKSDIRVIAGYLFGSSFKAKSKQTSRIHCEPQDKKLNKKLRNKTLAVRAYHFDANFEDSLINRQKTGASDVINASSQSLKASSSLNFNTDIFDRNKSAQSLHTEPQAITQNDITEEMWTADPATKIDHDFGSKNNTPIGICIVLPFSAKEFTQTVGANFQDFENWLYELQDLTLKYLKRYYSRQVSSSGAKTKHLLKPDSWYGNNDKPKSTNNRSHEYFMVDDIQGNKIYFNEYILQDQFESESVFLNYYHRINFFMNTPRVITGMPTFEKLLKFNFIPQATSTTSPKSLVKKPSKRLLFLLFCKEVRNWLTIHDSVGDKSCKFLSTLLSLIYPIREQLVNSRPSNKKRKIIRLVFYSESDPVINSLMNILSCFLPDVIFHYDVLTETEFNNSKSNFQNKLCEKKSNSEPSQKLKSWPASNTTHSKTLSISDPKQQKIPEDESAVDTSYESIDGGTQRPTVKNTLPSLDLSAIDKFDAETKQNSRPTTPYPYNLPPSPVISKISKGLRLSSPKSIPTAQASTYDTISVYSSQSENSSYKSDFDQFSYFPRSNSITSNNNMIIQPSSRITSRSSSFIQHEDDLISRMREPRRRLVKTISVADLTQKSIRASNSSLNKGRLFSKKMDLLQRTPTALLNINAKKYSTLSEQSGTSAGKNENENKPDFSSLNISKIRNTKNVNDSNKIVALENERFMKDYIYDMMLGPQIETDIDLELGVLAVDAEGERSQIINEYSEEYLYEDNNDFEISLPGDQKDGALEYEMNSEKYLNDDEFGKIILPSSEIYLPPLVGASREFIPEFTVQTLKKNDNIKASIIDAMKKDLFHNNFIDKCYDNPSYCHEGDPTGKRSITKTYYVNLMTREIQEFEIILKIPVAKQAKIVPNNDSTTPKGISVGLTQTESNLLNEGLGVYGGFNENSFSPVANLSRSINTHLRHSSVFSMSSTSSSSASSSPHQSPSPIRSSASILSLFDFGNSYLTNNNPFNFQDKDFVLIGNRIMDEQGRLCSKELQGSINEMDLILNIIANYQDDVDL</sequence>
<dbReference type="AlphaFoldDB" id="A0AAV5QI62"/>
<accession>A0AAV5QI62</accession>
<organism evidence="2 3">
    <name type="scientific">Saccharomycopsis crataegensis</name>
    <dbReference type="NCBI Taxonomy" id="43959"/>
    <lineage>
        <taxon>Eukaryota</taxon>
        <taxon>Fungi</taxon>
        <taxon>Dikarya</taxon>
        <taxon>Ascomycota</taxon>
        <taxon>Saccharomycotina</taxon>
        <taxon>Saccharomycetes</taxon>
        <taxon>Saccharomycopsidaceae</taxon>
        <taxon>Saccharomycopsis</taxon>
    </lineage>
</organism>
<reference evidence="2 3" key="1">
    <citation type="journal article" date="2023" name="Elife">
        <title>Identification of key yeast species and microbe-microbe interactions impacting larval growth of Drosophila in the wild.</title>
        <authorList>
            <person name="Mure A."/>
            <person name="Sugiura Y."/>
            <person name="Maeda R."/>
            <person name="Honda K."/>
            <person name="Sakurai N."/>
            <person name="Takahashi Y."/>
            <person name="Watada M."/>
            <person name="Katoh T."/>
            <person name="Gotoh A."/>
            <person name="Gotoh Y."/>
            <person name="Taniguchi I."/>
            <person name="Nakamura K."/>
            <person name="Hayashi T."/>
            <person name="Katayama T."/>
            <person name="Uemura T."/>
            <person name="Hattori Y."/>
        </authorList>
    </citation>
    <scope>NUCLEOTIDE SEQUENCE [LARGE SCALE GENOMIC DNA]</scope>
    <source>
        <strain evidence="2 3">SC-9</strain>
    </source>
</reference>
<feature type="compositionally biased region" description="Polar residues" evidence="1">
    <location>
        <begin position="782"/>
        <end position="792"/>
    </location>
</feature>
<keyword evidence="3" id="KW-1185">Reference proteome</keyword>
<feature type="region of interest" description="Disordered" evidence="1">
    <location>
        <begin position="539"/>
        <end position="601"/>
    </location>
</feature>
<name>A0AAV5QI62_9ASCO</name>
<evidence type="ECO:0000313" key="2">
    <source>
        <dbReference type="EMBL" id="GMM34297.1"/>
    </source>
</evidence>
<dbReference type="Proteomes" id="UP001360560">
    <property type="component" value="Unassembled WGS sequence"/>
</dbReference>
<gene>
    <name evidence="2" type="ORF">DASC09_016220</name>
</gene>
<evidence type="ECO:0000313" key="3">
    <source>
        <dbReference type="Proteomes" id="UP001360560"/>
    </source>
</evidence>
<dbReference type="GeneID" id="90072276"/>
<feature type="compositionally biased region" description="Polar residues" evidence="1">
    <location>
        <begin position="545"/>
        <end position="570"/>
    </location>
</feature>
<dbReference type="RefSeq" id="XP_064851297.1">
    <property type="nucleotide sequence ID" value="XM_064995225.1"/>
</dbReference>
<comment type="caution">
    <text evidence="2">The sequence shown here is derived from an EMBL/GenBank/DDBJ whole genome shotgun (WGS) entry which is preliminary data.</text>
</comment>